<dbReference type="InterPro" id="IPR007569">
    <property type="entry name" value="DUF559"/>
</dbReference>
<evidence type="ECO:0000259" key="1">
    <source>
        <dbReference type="Pfam" id="PF04480"/>
    </source>
</evidence>
<gene>
    <name evidence="2" type="ORF">GCM10011512_26590</name>
</gene>
<proteinExistence type="predicted"/>
<feature type="domain" description="DUF559" evidence="1">
    <location>
        <begin position="224"/>
        <end position="301"/>
    </location>
</feature>
<comment type="caution">
    <text evidence="2">The sequence shown here is derived from an EMBL/GenBank/DDBJ whole genome shotgun (WGS) entry which is preliminary data.</text>
</comment>
<dbReference type="Gene3D" id="3.40.960.10">
    <property type="entry name" value="VSR Endonuclease"/>
    <property type="match status" value="1"/>
</dbReference>
<dbReference type="InterPro" id="IPR011335">
    <property type="entry name" value="Restrct_endonuc-II-like"/>
</dbReference>
<sequence>MRAFSPRPTGHELGVRTTGQLLHAGYGSNRLDRLVRTGALIRIWRGHYVAATTWNALTPEDKQLARLFCSQAVPTGSERVLCRQSSALAHGLSLLRLDSSIHVVARTKRATGERHAGLRFHLTEEETPVVALPHGLLVTTATATLIDCARFLPHRDALVIADQFAAAGVDPDRVAAWATSHPGWRGVARLRLVLERVDPLSESAGETLTRIRLHEWAVPLPVSQFEIETPLGLFRADFAWPELMLILEFDGKAKYFGETPTAEVLFKERQREKALAALGWTVLRTDWDEVNRRPEALRARLTSALARGRRGALRA</sequence>
<reference evidence="3" key="1">
    <citation type="journal article" date="2019" name="Int. J. Syst. Evol. Microbiol.">
        <title>The Global Catalogue of Microorganisms (GCM) 10K type strain sequencing project: providing services to taxonomists for standard genome sequencing and annotation.</title>
        <authorList>
            <consortium name="The Broad Institute Genomics Platform"/>
            <consortium name="The Broad Institute Genome Sequencing Center for Infectious Disease"/>
            <person name="Wu L."/>
            <person name="Ma J."/>
        </authorList>
    </citation>
    <scope>NUCLEOTIDE SEQUENCE [LARGE SCALE GENOMIC DNA]</scope>
    <source>
        <strain evidence="3">CGMCC 1.15480</strain>
    </source>
</reference>
<dbReference type="SUPFAM" id="SSF52980">
    <property type="entry name" value="Restriction endonuclease-like"/>
    <property type="match status" value="1"/>
</dbReference>
<accession>A0ABQ1PJX5</accession>
<evidence type="ECO:0000313" key="3">
    <source>
        <dbReference type="Proteomes" id="UP000597761"/>
    </source>
</evidence>
<dbReference type="RefSeq" id="WP_188668900.1">
    <property type="nucleotide sequence ID" value="NZ_BMJI01000021.1"/>
</dbReference>
<dbReference type="Proteomes" id="UP000597761">
    <property type="component" value="Unassembled WGS sequence"/>
</dbReference>
<name>A0ABQ1PJX5_9MICC</name>
<dbReference type="Pfam" id="PF04480">
    <property type="entry name" value="DUF559"/>
    <property type="match status" value="1"/>
</dbReference>
<organism evidence="2 3">
    <name type="scientific">Tersicoccus solisilvae</name>
    <dbReference type="NCBI Taxonomy" id="1882339"/>
    <lineage>
        <taxon>Bacteria</taxon>
        <taxon>Bacillati</taxon>
        <taxon>Actinomycetota</taxon>
        <taxon>Actinomycetes</taxon>
        <taxon>Micrococcales</taxon>
        <taxon>Micrococcaceae</taxon>
        <taxon>Tersicoccus</taxon>
    </lineage>
</organism>
<protein>
    <recommendedName>
        <fullName evidence="1">DUF559 domain-containing protein</fullName>
    </recommendedName>
</protein>
<dbReference type="EMBL" id="BMJI01000021">
    <property type="protein sequence ID" value="GGC98318.1"/>
    <property type="molecule type" value="Genomic_DNA"/>
</dbReference>
<keyword evidence="3" id="KW-1185">Reference proteome</keyword>
<evidence type="ECO:0000313" key="2">
    <source>
        <dbReference type="EMBL" id="GGC98318.1"/>
    </source>
</evidence>